<dbReference type="PROSITE" id="PS50802">
    <property type="entry name" value="OTU"/>
    <property type="match status" value="1"/>
</dbReference>
<dbReference type="OrthoDB" id="415023at2759"/>
<dbReference type="Proteomes" id="UP000274504">
    <property type="component" value="Unassembled WGS sequence"/>
</dbReference>
<feature type="region of interest" description="Disordered" evidence="1">
    <location>
        <begin position="197"/>
        <end position="234"/>
    </location>
</feature>
<accession>A0A0R3SWW2</accession>
<evidence type="ECO:0000313" key="7">
    <source>
        <dbReference type="WBParaSite" id="HDID_0001019401-mRNA-1"/>
    </source>
</evidence>
<name>A0A0R3SWW2_HYMDI</name>
<dbReference type="InterPro" id="IPR003323">
    <property type="entry name" value="OTU_dom"/>
</dbReference>
<dbReference type="Gene3D" id="3.90.70.80">
    <property type="match status" value="1"/>
</dbReference>
<dbReference type="InterPro" id="IPR050704">
    <property type="entry name" value="Peptidase_C85-like"/>
</dbReference>
<feature type="compositionally biased region" description="Basic residues" evidence="1">
    <location>
        <begin position="218"/>
        <end position="228"/>
    </location>
</feature>
<proteinExistence type="predicted"/>
<dbReference type="PANTHER" id="PTHR12419:SF7">
    <property type="entry name" value="OTU DOMAIN-CONTAINING PROTEIN 3"/>
    <property type="match status" value="1"/>
</dbReference>
<dbReference type="STRING" id="6216.A0A0R3SWW2"/>
<sequence>MTKKTSDHIKRSRPPSISSVSSTSSSVSTSTDESASQFNAQLYPLGLRIRSISPDGNCLFSAFADQLFGEPHCHPRLRQQAVEYLSKHKREIKPFLGDISYSTMLNELAESGTYGDHLSIVALARVKHVDVIVHRIGEQPRLVARGCSDPQSCSHSPHHQVHLALDFEHYSSVRFIDEPSHGPADVFLDLRTLGKNAARSHHRHHRHSECTNNSDYHQHHRHRKHRQRIASGQK</sequence>
<reference evidence="3 5" key="2">
    <citation type="submission" date="2018-11" db="EMBL/GenBank/DDBJ databases">
        <authorList>
            <consortium name="Pathogen Informatics"/>
        </authorList>
    </citation>
    <scope>NUCLEOTIDE SEQUENCE [LARGE SCALE GENOMIC DNA]</scope>
</reference>
<dbReference type="Proteomes" id="UP000321570">
    <property type="component" value="Unassembled WGS sequence"/>
</dbReference>
<dbReference type="Pfam" id="PF02338">
    <property type="entry name" value="OTU"/>
    <property type="match status" value="1"/>
</dbReference>
<dbReference type="EMBL" id="CABIJS010000532">
    <property type="protein sequence ID" value="VUZ52815.1"/>
    <property type="molecule type" value="Genomic_DNA"/>
</dbReference>
<dbReference type="EMBL" id="UYSG01011562">
    <property type="protein sequence ID" value="VDL62854.1"/>
    <property type="molecule type" value="Genomic_DNA"/>
</dbReference>
<dbReference type="GO" id="GO:0016579">
    <property type="term" value="P:protein deubiquitination"/>
    <property type="evidence" value="ECO:0007669"/>
    <property type="project" value="TreeGrafter"/>
</dbReference>
<dbReference type="CDD" id="cd22756">
    <property type="entry name" value="OTU_OTUD3-like"/>
    <property type="match status" value="1"/>
</dbReference>
<evidence type="ECO:0000313" key="4">
    <source>
        <dbReference type="EMBL" id="VUZ52815.1"/>
    </source>
</evidence>
<dbReference type="GO" id="GO:0004843">
    <property type="term" value="F:cysteine-type deubiquitinase activity"/>
    <property type="evidence" value="ECO:0007669"/>
    <property type="project" value="TreeGrafter"/>
</dbReference>
<dbReference type="WBParaSite" id="HDID_0001019401-mRNA-1">
    <property type="protein sequence ID" value="HDID_0001019401-mRNA-1"/>
    <property type="gene ID" value="HDID_0001019401"/>
</dbReference>
<dbReference type="AlphaFoldDB" id="A0A0R3SWW2"/>
<evidence type="ECO:0000313" key="6">
    <source>
        <dbReference type="Proteomes" id="UP000321570"/>
    </source>
</evidence>
<protein>
    <submittedName>
        <fullName evidence="7">OTU domain-containing protein</fullName>
    </submittedName>
</protein>
<gene>
    <name evidence="3" type="ORF">HDID_LOCUS10192</name>
    <name evidence="4" type="ORF">WMSIL1_LOCUS11267</name>
</gene>
<evidence type="ECO:0000256" key="1">
    <source>
        <dbReference type="SAM" id="MobiDB-lite"/>
    </source>
</evidence>
<dbReference type="InterPro" id="IPR038765">
    <property type="entry name" value="Papain-like_cys_pep_sf"/>
</dbReference>
<reference evidence="7" key="1">
    <citation type="submission" date="2017-02" db="UniProtKB">
        <authorList>
            <consortium name="WormBaseParasite"/>
        </authorList>
    </citation>
    <scope>IDENTIFICATION</scope>
</reference>
<evidence type="ECO:0000259" key="2">
    <source>
        <dbReference type="PROSITE" id="PS50802"/>
    </source>
</evidence>
<evidence type="ECO:0000313" key="3">
    <source>
        <dbReference type="EMBL" id="VDL62854.1"/>
    </source>
</evidence>
<reference evidence="4 6" key="3">
    <citation type="submission" date="2019-07" db="EMBL/GenBank/DDBJ databases">
        <authorList>
            <person name="Jastrzebski P J."/>
            <person name="Paukszto L."/>
            <person name="Jastrzebski P J."/>
        </authorList>
    </citation>
    <scope>NUCLEOTIDE SEQUENCE [LARGE SCALE GENOMIC DNA]</scope>
    <source>
        <strain evidence="4 6">WMS-il1</strain>
    </source>
</reference>
<feature type="domain" description="OTU" evidence="2">
    <location>
        <begin position="47"/>
        <end position="176"/>
    </location>
</feature>
<feature type="region of interest" description="Disordered" evidence="1">
    <location>
        <begin position="1"/>
        <end position="32"/>
    </location>
</feature>
<feature type="compositionally biased region" description="Low complexity" evidence="1">
    <location>
        <begin position="14"/>
        <end position="30"/>
    </location>
</feature>
<feature type="compositionally biased region" description="Basic residues" evidence="1">
    <location>
        <begin position="198"/>
        <end position="207"/>
    </location>
</feature>
<keyword evidence="6" id="KW-1185">Reference proteome</keyword>
<organism evidence="7">
    <name type="scientific">Hymenolepis diminuta</name>
    <name type="common">Rat tapeworm</name>
    <dbReference type="NCBI Taxonomy" id="6216"/>
    <lineage>
        <taxon>Eukaryota</taxon>
        <taxon>Metazoa</taxon>
        <taxon>Spiralia</taxon>
        <taxon>Lophotrochozoa</taxon>
        <taxon>Platyhelminthes</taxon>
        <taxon>Cestoda</taxon>
        <taxon>Eucestoda</taxon>
        <taxon>Cyclophyllidea</taxon>
        <taxon>Hymenolepididae</taxon>
        <taxon>Hymenolepis</taxon>
    </lineage>
</organism>
<dbReference type="SUPFAM" id="SSF54001">
    <property type="entry name" value="Cysteine proteinases"/>
    <property type="match status" value="1"/>
</dbReference>
<dbReference type="PANTHER" id="PTHR12419">
    <property type="entry name" value="OTU DOMAIN CONTAINING PROTEIN"/>
    <property type="match status" value="1"/>
</dbReference>
<evidence type="ECO:0000313" key="5">
    <source>
        <dbReference type="Proteomes" id="UP000274504"/>
    </source>
</evidence>